<gene>
    <name evidence="1" type="ORF">CK820_G0020404</name>
</gene>
<accession>A0A2J8MI10</accession>
<proteinExistence type="predicted"/>
<comment type="caution">
    <text evidence="1">The sequence shown here is derived from an EMBL/GenBank/DDBJ whole genome shotgun (WGS) entry which is preliminary data.</text>
</comment>
<dbReference type="EMBL" id="NBAG03000256">
    <property type="protein sequence ID" value="PNI59153.1"/>
    <property type="molecule type" value="Genomic_DNA"/>
</dbReference>
<evidence type="ECO:0000313" key="2">
    <source>
        <dbReference type="Proteomes" id="UP000236370"/>
    </source>
</evidence>
<protein>
    <submittedName>
        <fullName evidence="1">PPP2R3C isoform 19</fullName>
    </submittedName>
</protein>
<dbReference type="AlphaFoldDB" id="A0A2J8MI10"/>
<dbReference type="Proteomes" id="UP000236370">
    <property type="component" value="Unassembled WGS sequence"/>
</dbReference>
<evidence type="ECO:0000313" key="1">
    <source>
        <dbReference type="EMBL" id="PNI59153.1"/>
    </source>
</evidence>
<name>A0A2J8MI10_PANTR</name>
<organism evidence="1 2">
    <name type="scientific">Pan troglodytes</name>
    <name type="common">Chimpanzee</name>
    <dbReference type="NCBI Taxonomy" id="9598"/>
    <lineage>
        <taxon>Eukaryota</taxon>
        <taxon>Metazoa</taxon>
        <taxon>Chordata</taxon>
        <taxon>Craniata</taxon>
        <taxon>Vertebrata</taxon>
        <taxon>Euteleostomi</taxon>
        <taxon>Mammalia</taxon>
        <taxon>Eutheria</taxon>
        <taxon>Euarchontoglires</taxon>
        <taxon>Primates</taxon>
        <taxon>Haplorrhini</taxon>
        <taxon>Catarrhini</taxon>
        <taxon>Hominidae</taxon>
        <taxon>Pan</taxon>
    </lineage>
</organism>
<sequence>MDWKEVLRRRLATPNTCPNSRETVIMRLKLHEVRGWGCLAHPSFRVYYSVLCT</sequence>
<reference evidence="1 2" key="1">
    <citation type="submission" date="2017-12" db="EMBL/GenBank/DDBJ databases">
        <title>High-resolution comparative analysis of great ape genomes.</title>
        <authorList>
            <person name="Pollen A."/>
            <person name="Hastie A."/>
            <person name="Hormozdiari F."/>
            <person name="Dougherty M."/>
            <person name="Liu R."/>
            <person name="Chaisson M."/>
            <person name="Hoppe E."/>
            <person name="Hill C."/>
            <person name="Pang A."/>
            <person name="Hillier L."/>
            <person name="Baker C."/>
            <person name="Armstrong J."/>
            <person name="Shendure J."/>
            <person name="Paten B."/>
            <person name="Wilson R."/>
            <person name="Chao H."/>
            <person name="Schneider V."/>
            <person name="Ventura M."/>
            <person name="Kronenberg Z."/>
            <person name="Murali S."/>
            <person name="Gordon D."/>
            <person name="Cantsilieris S."/>
            <person name="Munson K."/>
            <person name="Nelson B."/>
            <person name="Raja A."/>
            <person name="Underwood J."/>
            <person name="Diekhans M."/>
            <person name="Fiddes I."/>
            <person name="Haussler D."/>
            <person name="Eichler E."/>
        </authorList>
    </citation>
    <scope>NUCLEOTIDE SEQUENCE [LARGE SCALE GENOMIC DNA]</scope>
    <source>
        <strain evidence="1">Yerkes chimp pedigree #C0471</strain>
    </source>
</reference>